<evidence type="ECO:0000313" key="1">
    <source>
        <dbReference type="EMBL" id="KAG8455025.1"/>
    </source>
</evidence>
<evidence type="ECO:0000313" key="2">
    <source>
        <dbReference type="Proteomes" id="UP000812440"/>
    </source>
</evidence>
<reference evidence="1" key="1">
    <citation type="thesis" date="2020" institute="ProQuest LLC" country="789 East Eisenhower Parkway, Ann Arbor, MI, USA">
        <title>Comparative Genomics and Chromosome Evolution.</title>
        <authorList>
            <person name="Mudd A.B."/>
        </authorList>
    </citation>
    <scope>NUCLEOTIDE SEQUENCE</scope>
    <source>
        <strain evidence="1">Female2</strain>
        <tissue evidence="1">Blood</tissue>
    </source>
</reference>
<gene>
    <name evidence="1" type="ORF">GDO86_001299</name>
</gene>
<name>A0A8T2KC39_9PIPI</name>
<comment type="caution">
    <text evidence="1">The sequence shown here is derived from an EMBL/GenBank/DDBJ whole genome shotgun (WGS) entry which is preliminary data.</text>
</comment>
<keyword evidence="2" id="KW-1185">Reference proteome</keyword>
<protein>
    <submittedName>
        <fullName evidence="1">Uncharacterized protein</fullName>
    </submittedName>
</protein>
<proteinExistence type="predicted"/>
<dbReference type="AlphaFoldDB" id="A0A8T2KC39"/>
<dbReference type="Proteomes" id="UP000812440">
    <property type="component" value="Chromosome 1"/>
</dbReference>
<accession>A0A8T2KC39</accession>
<organism evidence="1 2">
    <name type="scientific">Hymenochirus boettgeri</name>
    <name type="common">Congo dwarf clawed frog</name>
    <dbReference type="NCBI Taxonomy" id="247094"/>
    <lineage>
        <taxon>Eukaryota</taxon>
        <taxon>Metazoa</taxon>
        <taxon>Chordata</taxon>
        <taxon>Craniata</taxon>
        <taxon>Vertebrata</taxon>
        <taxon>Euteleostomi</taxon>
        <taxon>Amphibia</taxon>
        <taxon>Batrachia</taxon>
        <taxon>Anura</taxon>
        <taxon>Pipoidea</taxon>
        <taxon>Pipidae</taxon>
        <taxon>Pipinae</taxon>
        <taxon>Hymenochirus</taxon>
    </lineage>
</organism>
<sequence>MPFPFLFYYYTVYINPDLAHLVVSIVFFLLHPIRVTAFAAPGFAGANLRIFVTSINCFLCSNVSGAKSANIWIFWNLSGRDFSVLWHLVIDV</sequence>
<dbReference type="EMBL" id="JAACNH010000001">
    <property type="protein sequence ID" value="KAG8455025.1"/>
    <property type="molecule type" value="Genomic_DNA"/>
</dbReference>